<dbReference type="SUPFAM" id="SSF46689">
    <property type="entry name" value="Homeodomain-like"/>
    <property type="match status" value="1"/>
</dbReference>
<reference evidence="4 5" key="1">
    <citation type="submission" date="2018-06" db="EMBL/GenBank/DDBJ databases">
        <authorList>
            <consortium name="Pathogen Informatics"/>
            <person name="Doyle S."/>
        </authorList>
    </citation>
    <scope>NUCLEOTIDE SEQUENCE [LARGE SCALE GENOMIC DNA]</scope>
    <source>
        <strain evidence="4 5">NCTC1542</strain>
    </source>
</reference>
<feature type="DNA-binding region" description="H-T-H motif" evidence="2">
    <location>
        <begin position="39"/>
        <end position="58"/>
    </location>
</feature>
<dbReference type="Proteomes" id="UP000255389">
    <property type="component" value="Unassembled WGS sequence"/>
</dbReference>
<keyword evidence="1 2" id="KW-0238">DNA-binding</keyword>
<gene>
    <name evidence="4" type="ORF">NCTC1542_03288</name>
</gene>
<dbReference type="PROSITE" id="PS50977">
    <property type="entry name" value="HTH_TETR_2"/>
    <property type="match status" value="1"/>
</dbReference>
<evidence type="ECO:0000313" key="5">
    <source>
        <dbReference type="Proteomes" id="UP000255389"/>
    </source>
</evidence>
<feature type="domain" description="HTH tetR-type" evidence="3">
    <location>
        <begin position="16"/>
        <end position="76"/>
    </location>
</feature>
<sequence>MSPERTDWLVGGNRRAEAAERIYSAAAELAARDGLDALDIDVLAARVHCSRATIYRHAGGKAQIRDAVLARLAVSIVGEVRRAVDGLSGAERVLTAITVALQRIRCDPMFGLLLASLRGGGVMADLTQSSVPAAFATELTGLGRTIRQLRRGSCAWCCRCWSGRVPMKRPSRRCCDASLPRRSAKASSHIENRCGSCRYPPCGACGRLGGTACSSCRRTGTSRL</sequence>
<evidence type="ECO:0000259" key="3">
    <source>
        <dbReference type="PROSITE" id="PS50977"/>
    </source>
</evidence>
<dbReference type="Gene3D" id="1.10.357.10">
    <property type="entry name" value="Tetracycline Repressor, domain 2"/>
    <property type="match status" value="1"/>
</dbReference>
<dbReference type="InterPro" id="IPR001647">
    <property type="entry name" value="HTH_TetR"/>
</dbReference>
<dbReference type="EMBL" id="UGQY01000003">
    <property type="protein sequence ID" value="STZ88504.1"/>
    <property type="molecule type" value="Genomic_DNA"/>
</dbReference>
<organism evidence="4 5">
    <name type="scientific">Mycolicibacterium fortuitum</name>
    <name type="common">Mycobacterium fortuitum</name>
    <dbReference type="NCBI Taxonomy" id="1766"/>
    <lineage>
        <taxon>Bacteria</taxon>
        <taxon>Bacillati</taxon>
        <taxon>Actinomycetota</taxon>
        <taxon>Actinomycetes</taxon>
        <taxon>Mycobacteriales</taxon>
        <taxon>Mycobacteriaceae</taxon>
        <taxon>Mycolicibacterium</taxon>
    </lineage>
</organism>
<protein>
    <submittedName>
        <fullName evidence="4">Transcriptional regulator</fullName>
    </submittedName>
</protein>
<dbReference type="Pfam" id="PF00440">
    <property type="entry name" value="TetR_N"/>
    <property type="match status" value="1"/>
</dbReference>
<name>A0A378UUE3_MYCFO</name>
<accession>A0A378UUE3</accession>
<evidence type="ECO:0000313" key="4">
    <source>
        <dbReference type="EMBL" id="STZ88504.1"/>
    </source>
</evidence>
<evidence type="ECO:0000256" key="2">
    <source>
        <dbReference type="PROSITE-ProRule" id="PRU00335"/>
    </source>
</evidence>
<evidence type="ECO:0000256" key="1">
    <source>
        <dbReference type="ARBA" id="ARBA00023125"/>
    </source>
</evidence>
<dbReference type="AlphaFoldDB" id="A0A378UUE3"/>
<dbReference type="InterPro" id="IPR009057">
    <property type="entry name" value="Homeodomain-like_sf"/>
</dbReference>
<dbReference type="GO" id="GO:0003677">
    <property type="term" value="F:DNA binding"/>
    <property type="evidence" value="ECO:0007669"/>
    <property type="project" value="UniProtKB-UniRule"/>
</dbReference>
<proteinExistence type="predicted"/>